<protein>
    <recommendedName>
        <fullName evidence="1">PRC-barrel domain-containing protein</fullName>
    </recommendedName>
</protein>
<dbReference type="AlphaFoldDB" id="A0A395LGF0"/>
<dbReference type="GO" id="GO:0030077">
    <property type="term" value="C:plasma membrane light-harvesting complex"/>
    <property type="evidence" value="ECO:0007669"/>
    <property type="project" value="InterPro"/>
</dbReference>
<dbReference type="InterPro" id="IPR011033">
    <property type="entry name" value="PRC_barrel-like_sf"/>
</dbReference>
<gene>
    <name evidence="2" type="ORF">DL238_14250</name>
</gene>
<sequence>MSSKYENLRELDDYQLVHEDQDLRGHSLMTHDGLHLGTIKRMLVDPDHDHVAGLVLEDNRIVPVSEIEVKDGNALIDPVDADGFELAPTPKRNLSRGRVAVRRRG</sequence>
<evidence type="ECO:0000313" key="2">
    <source>
        <dbReference type="EMBL" id="RDS75843.1"/>
    </source>
</evidence>
<feature type="domain" description="PRC-barrel" evidence="1">
    <location>
        <begin position="19"/>
        <end position="79"/>
    </location>
</feature>
<dbReference type="InterPro" id="IPR014747">
    <property type="entry name" value="Bac_photo_RC_H_C"/>
</dbReference>
<accession>A0A395LGF0</accession>
<dbReference type="EMBL" id="QRBB01000002">
    <property type="protein sequence ID" value="RDS75843.1"/>
    <property type="molecule type" value="Genomic_DNA"/>
</dbReference>
<comment type="caution">
    <text evidence="2">The sequence shown here is derived from an EMBL/GenBank/DDBJ whole genome shotgun (WGS) entry which is preliminary data.</text>
</comment>
<dbReference type="GO" id="GO:0019684">
    <property type="term" value="P:photosynthesis, light reaction"/>
    <property type="evidence" value="ECO:0007669"/>
    <property type="project" value="InterPro"/>
</dbReference>
<dbReference type="OrthoDB" id="7427960at2"/>
<keyword evidence="3" id="KW-1185">Reference proteome</keyword>
<dbReference type="Gene3D" id="3.90.50.10">
    <property type="entry name" value="Photosynthetic Reaction Center, subunit H, domain 2"/>
    <property type="match status" value="1"/>
</dbReference>
<dbReference type="RefSeq" id="WP_115493112.1">
    <property type="nucleotide sequence ID" value="NZ_JACHWW010000002.1"/>
</dbReference>
<organism evidence="2 3">
    <name type="scientific">Alteriqipengyuania lutimaris</name>
    <dbReference type="NCBI Taxonomy" id="1538146"/>
    <lineage>
        <taxon>Bacteria</taxon>
        <taxon>Pseudomonadati</taxon>
        <taxon>Pseudomonadota</taxon>
        <taxon>Alphaproteobacteria</taxon>
        <taxon>Sphingomonadales</taxon>
        <taxon>Erythrobacteraceae</taxon>
        <taxon>Alteriqipengyuania</taxon>
    </lineage>
</organism>
<dbReference type="Proteomes" id="UP000254101">
    <property type="component" value="Unassembled WGS sequence"/>
</dbReference>
<dbReference type="SUPFAM" id="SSF50346">
    <property type="entry name" value="PRC-barrel domain"/>
    <property type="match status" value="1"/>
</dbReference>
<dbReference type="Pfam" id="PF05239">
    <property type="entry name" value="PRC"/>
    <property type="match status" value="1"/>
</dbReference>
<dbReference type="InterPro" id="IPR027275">
    <property type="entry name" value="PRC-brl_dom"/>
</dbReference>
<name>A0A395LGF0_9SPHN</name>
<proteinExistence type="predicted"/>
<evidence type="ECO:0000259" key="1">
    <source>
        <dbReference type="Pfam" id="PF05239"/>
    </source>
</evidence>
<evidence type="ECO:0000313" key="3">
    <source>
        <dbReference type="Proteomes" id="UP000254101"/>
    </source>
</evidence>
<reference evidence="2 3" key="1">
    <citation type="submission" date="2018-07" db="EMBL/GenBank/DDBJ databases">
        <title>Erythrobacter nanhaiensis sp. nov., a novel member of the genus Erythrobacter isolated from the South China Sea.</title>
        <authorList>
            <person name="Chen X."/>
            <person name="Liu J."/>
        </authorList>
    </citation>
    <scope>NUCLEOTIDE SEQUENCE [LARGE SCALE GENOMIC DNA]</scope>
    <source>
        <strain evidence="2 3">S-5</strain>
    </source>
</reference>